<name>A0A9P6BUA4_9AGAR</name>
<proteinExistence type="predicted"/>
<keyword evidence="2" id="KW-1185">Reference proteome</keyword>
<dbReference type="Proteomes" id="UP000807342">
    <property type="component" value="Unassembled WGS sequence"/>
</dbReference>
<dbReference type="AlphaFoldDB" id="A0A9P6BUA4"/>
<dbReference type="OrthoDB" id="3029455at2759"/>
<organism evidence="1 2">
    <name type="scientific">Macrolepiota fuliginosa MF-IS2</name>
    <dbReference type="NCBI Taxonomy" id="1400762"/>
    <lineage>
        <taxon>Eukaryota</taxon>
        <taxon>Fungi</taxon>
        <taxon>Dikarya</taxon>
        <taxon>Basidiomycota</taxon>
        <taxon>Agaricomycotina</taxon>
        <taxon>Agaricomycetes</taxon>
        <taxon>Agaricomycetidae</taxon>
        <taxon>Agaricales</taxon>
        <taxon>Agaricineae</taxon>
        <taxon>Agaricaceae</taxon>
        <taxon>Macrolepiota</taxon>
    </lineage>
</organism>
<reference evidence="1" key="1">
    <citation type="submission" date="2020-11" db="EMBL/GenBank/DDBJ databases">
        <authorList>
            <consortium name="DOE Joint Genome Institute"/>
            <person name="Ahrendt S."/>
            <person name="Riley R."/>
            <person name="Andreopoulos W."/>
            <person name="Labutti K."/>
            <person name="Pangilinan J."/>
            <person name="Ruiz-Duenas F.J."/>
            <person name="Barrasa J.M."/>
            <person name="Sanchez-Garcia M."/>
            <person name="Camarero S."/>
            <person name="Miyauchi S."/>
            <person name="Serrano A."/>
            <person name="Linde D."/>
            <person name="Babiker R."/>
            <person name="Drula E."/>
            <person name="Ayuso-Fernandez I."/>
            <person name="Pacheco R."/>
            <person name="Padilla G."/>
            <person name="Ferreira P."/>
            <person name="Barriuso J."/>
            <person name="Kellner H."/>
            <person name="Castanera R."/>
            <person name="Alfaro M."/>
            <person name="Ramirez L."/>
            <person name="Pisabarro A.G."/>
            <person name="Kuo A."/>
            <person name="Tritt A."/>
            <person name="Lipzen A."/>
            <person name="He G."/>
            <person name="Yan M."/>
            <person name="Ng V."/>
            <person name="Cullen D."/>
            <person name="Martin F."/>
            <person name="Rosso M.-N."/>
            <person name="Henrissat B."/>
            <person name="Hibbett D."/>
            <person name="Martinez A.T."/>
            <person name="Grigoriev I.V."/>
        </authorList>
    </citation>
    <scope>NUCLEOTIDE SEQUENCE</scope>
    <source>
        <strain evidence="1">MF-IS2</strain>
    </source>
</reference>
<feature type="non-terminal residue" evidence="1">
    <location>
        <position position="237"/>
    </location>
</feature>
<protein>
    <submittedName>
        <fullName evidence="1">Uncharacterized protein</fullName>
    </submittedName>
</protein>
<dbReference type="EMBL" id="MU154389">
    <property type="protein sequence ID" value="KAF9439416.1"/>
    <property type="molecule type" value="Genomic_DNA"/>
</dbReference>
<evidence type="ECO:0000313" key="1">
    <source>
        <dbReference type="EMBL" id="KAF9439416.1"/>
    </source>
</evidence>
<gene>
    <name evidence="1" type="ORF">P691DRAFT_786856</name>
</gene>
<feature type="non-terminal residue" evidence="1">
    <location>
        <position position="1"/>
    </location>
</feature>
<comment type="caution">
    <text evidence="1">The sequence shown here is derived from an EMBL/GenBank/DDBJ whole genome shotgun (WGS) entry which is preliminary data.</text>
</comment>
<evidence type="ECO:0000313" key="2">
    <source>
        <dbReference type="Proteomes" id="UP000807342"/>
    </source>
</evidence>
<accession>A0A9P6BUA4</accession>
<sequence>PTRNKTYTELLEAESHVGGDEAGLAEFILVGLQIEDQQYVNDSPHQDLANSDSRELIKKKKSDDNLESNRSSLVQLLQTWRCQQHLLFPLLQPLPLIDEDHPEKTMLNLPLSYNKQQRGDLNLSAASEVEKKLRRACAYDALWELQILVPGDLWGKNMAALHKTGDSTWKEPWFWWIGKPDGISEKNWGTEWDHVHWFRERAGIERLTEEVELLEEEFRRMIKSFTVMASVWDELAS</sequence>